<dbReference type="GO" id="GO:0034116">
    <property type="term" value="P:positive regulation of heterotypic cell-cell adhesion"/>
    <property type="evidence" value="ECO:0007669"/>
    <property type="project" value="TreeGrafter"/>
</dbReference>
<evidence type="ECO:0000256" key="2">
    <source>
        <dbReference type="ARBA" id="ARBA00022525"/>
    </source>
</evidence>
<feature type="domain" description="Fibrinogen C-terminal" evidence="9">
    <location>
        <begin position="257"/>
        <end position="323"/>
    </location>
</feature>
<dbReference type="PANTHER" id="PTHR47221:SF6">
    <property type="entry name" value="FIBRINOGEN ALPHA CHAIN"/>
    <property type="match status" value="1"/>
</dbReference>
<evidence type="ECO:0000256" key="7">
    <source>
        <dbReference type="SAM" id="MobiDB-lite"/>
    </source>
</evidence>
<dbReference type="InterPro" id="IPR037579">
    <property type="entry name" value="FIB_ANG-like"/>
</dbReference>
<dbReference type="InterPro" id="IPR002181">
    <property type="entry name" value="Fibrinogen_a/b/g_C_dom"/>
</dbReference>
<dbReference type="Gene3D" id="3.90.215.10">
    <property type="entry name" value="Gamma Fibrinogen, chain A, domain 1"/>
    <property type="match status" value="1"/>
</dbReference>
<reference evidence="11" key="1">
    <citation type="journal article" date="2014" name="Nat. Genet.">
        <title>Genome of the human hookworm Necator americanus.</title>
        <authorList>
            <person name="Tang Y.T."/>
            <person name="Gao X."/>
            <person name="Rosa B.A."/>
            <person name="Abubucker S."/>
            <person name="Hallsworth-Pepin K."/>
            <person name="Martin J."/>
            <person name="Tyagi R."/>
            <person name="Heizer E."/>
            <person name="Zhang X."/>
            <person name="Bhonagiri-Palsikar V."/>
            <person name="Minx P."/>
            <person name="Warren W.C."/>
            <person name="Wang Q."/>
            <person name="Zhan B."/>
            <person name="Hotez P.J."/>
            <person name="Sternberg P.W."/>
            <person name="Dougall A."/>
            <person name="Gaze S.T."/>
            <person name="Mulvenna J."/>
            <person name="Sotillo J."/>
            <person name="Ranganathan S."/>
            <person name="Rabelo E.M."/>
            <person name="Wilson R.K."/>
            <person name="Felgner P.L."/>
            <person name="Bethony J."/>
            <person name="Hawdon J.M."/>
            <person name="Gasser R.B."/>
            <person name="Loukas A."/>
            <person name="Mitreva M."/>
        </authorList>
    </citation>
    <scope>NUCLEOTIDE SEQUENCE [LARGE SCALE GENOMIC DNA]</scope>
</reference>
<evidence type="ECO:0000256" key="3">
    <source>
        <dbReference type="ARBA" id="ARBA00022729"/>
    </source>
</evidence>
<comment type="subcellular location">
    <subcellularLocation>
        <location evidence="1">Secreted</location>
    </subcellularLocation>
</comment>
<keyword evidence="8" id="KW-0472">Membrane</keyword>
<accession>W2SHB8</accession>
<gene>
    <name evidence="10" type="ORF">NECAME_01154</name>
</gene>
<keyword evidence="8" id="KW-1133">Transmembrane helix</keyword>
<evidence type="ECO:0000313" key="11">
    <source>
        <dbReference type="Proteomes" id="UP000053676"/>
    </source>
</evidence>
<evidence type="ECO:0000256" key="5">
    <source>
        <dbReference type="ARBA" id="ARBA00023157"/>
    </source>
</evidence>
<name>W2SHB8_NECAM</name>
<keyword evidence="6" id="KW-0325">Glycoprotein</keyword>
<keyword evidence="4" id="KW-0175">Coiled coil</keyword>
<evidence type="ECO:0000256" key="6">
    <source>
        <dbReference type="ARBA" id="ARBA00023180"/>
    </source>
</evidence>
<dbReference type="AlphaFoldDB" id="W2SHB8"/>
<dbReference type="Pfam" id="PF00147">
    <property type="entry name" value="Fibrinogen_C"/>
    <property type="match status" value="1"/>
</dbReference>
<dbReference type="OrthoDB" id="7972392at2759"/>
<dbReference type="PANTHER" id="PTHR47221">
    <property type="entry name" value="FIBRINOGEN ALPHA CHAIN"/>
    <property type="match status" value="1"/>
</dbReference>
<keyword evidence="11" id="KW-1185">Reference proteome</keyword>
<dbReference type="GO" id="GO:0005577">
    <property type="term" value="C:fibrinogen complex"/>
    <property type="evidence" value="ECO:0007669"/>
    <property type="project" value="TreeGrafter"/>
</dbReference>
<evidence type="ECO:0000256" key="8">
    <source>
        <dbReference type="SAM" id="Phobius"/>
    </source>
</evidence>
<sequence>MRKYTSDVKANGKDSSELDPCLAARSREKRSFFGRWKKWVIIGLILFVLLLAITVGLLVLFLLPSKPAEPTMDYIHQEVETGPLDYDAEIIDYEVGSIAIRKTPLFDKDLEAAAVGSHSMQYSRHKPYKNANNVIFQSVGKRDPAYKLREEIIKVERKPTPRGSPVLIEVPTTTTSTVNAVDVTQANLVTKTTIADRFTTPLPTVPTTSSTSSTTTTTVATTSVTTVQTSSATSPTSESNLFEREKPVDVPNKPVTLMSTEVKKDCSVHIESGLTSGIYLISPDGADAFPAYCDQETAGGGWTVIQRYKKSFFKLSMLKCYSV</sequence>
<keyword evidence="8" id="KW-0812">Transmembrane</keyword>
<dbReference type="STRING" id="51031.W2SHB8"/>
<dbReference type="NCBIfam" id="NF040941">
    <property type="entry name" value="GGGWT_bact"/>
    <property type="match status" value="1"/>
</dbReference>
<evidence type="ECO:0000256" key="4">
    <source>
        <dbReference type="ARBA" id="ARBA00023054"/>
    </source>
</evidence>
<protein>
    <recommendedName>
        <fullName evidence="9">Fibrinogen C-terminal domain-containing protein</fullName>
    </recommendedName>
</protein>
<dbReference type="Proteomes" id="UP000053676">
    <property type="component" value="Unassembled WGS sequence"/>
</dbReference>
<evidence type="ECO:0000313" key="10">
    <source>
        <dbReference type="EMBL" id="ETN69044.1"/>
    </source>
</evidence>
<dbReference type="PROSITE" id="PS51406">
    <property type="entry name" value="FIBRINOGEN_C_2"/>
    <property type="match status" value="1"/>
</dbReference>
<dbReference type="InterPro" id="IPR036056">
    <property type="entry name" value="Fibrinogen-like_C"/>
</dbReference>
<dbReference type="KEGG" id="nai:NECAME_01154"/>
<keyword evidence="5" id="KW-1015">Disulfide bond</keyword>
<feature type="region of interest" description="Disordered" evidence="7">
    <location>
        <begin position="226"/>
        <end position="245"/>
    </location>
</feature>
<organism evidence="10 11">
    <name type="scientific">Necator americanus</name>
    <name type="common">Human hookworm</name>
    <dbReference type="NCBI Taxonomy" id="51031"/>
    <lineage>
        <taxon>Eukaryota</taxon>
        <taxon>Metazoa</taxon>
        <taxon>Ecdysozoa</taxon>
        <taxon>Nematoda</taxon>
        <taxon>Chromadorea</taxon>
        <taxon>Rhabditida</taxon>
        <taxon>Rhabditina</taxon>
        <taxon>Rhabditomorpha</taxon>
        <taxon>Strongyloidea</taxon>
        <taxon>Ancylostomatidae</taxon>
        <taxon>Bunostominae</taxon>
        <taxon>Necator</taxon>
    </lineage>
</organism>
<evidence type="ECO:0000256" key="1">
    <source>
        <dbReference type="ARBA" id="ARBA00004613"/>
    </source>
</evidence>
<dbReference type="EMBL" id="KI669176">
    <property type="protein sequence ID" value="ETN69044.1"/>
    <property type="molecule type" value="Genomic_DNA"/>
</dbReference>
<dbReference type="SUPFAM" id="SSF56496">
    <property type="entry name" value="Fibrinogen C-terminal domain-like"/>
    <property type="match status" value="1"/>
</dbReference>
<feature type="compositionally biased region" description="Low complexity" evidence="7">
    <location>
        <begin position="226"/>
        <end position="237"/>
    </location>
</feature>
<keyword evidence="2" id="KW-0964">Secreted</keyword>
<keyword evidence="3" id="KW-0732">Signal</keyword>
<dbReference type="GO" id="GO:0030674">
    <property type="term" value="F:protein-macromolecule adaptor activity"/>
    <property type="evidence" value="ECO:0007669"/>
    <property type="project" value="TreeGrafter"/>
</dbReference>
<evidence type="ECO:0000259" key="9">
    <source>
        <dbReference type="PROSITE" id="PS51406"/>
    </source>
</evidence>
<dbReference type="GO" id="GO:0005201">
    <property type="term" value="F:extracellular matrix structural constituent"/>
    <property type="evidence" value="ECO:0007669"/>
    <property type="project" value="TreeGrafter"/>
</dbReference>
<dbReference type="InterPro" id="IPR014716">
    <property type="entry name" value="Fibrinogen_a/b/g_C_1"/>
</dbReference>
<proteinExistence type="predicted"/>
<feature type="transmembrane region" description="Helical" evidence="8">
    <location>
        <begin position="39"/>
        <end position="63"/>
    </location>
</feature>